<dbReference type="EMBL" id="CDMY01000226">
    <property type="protein sequence ID" value="CEL94740.1"/>
    <property type="molecule type" value="Genomic_DNA"/>
</dbReference>
<dbReference type="InterPro" id="IPR037497">
    <property type="entry name" value="PGR5"/>
</dbReference>
<organism evidence="3 4">
    <name type="scientific">Vitrella brassicaformis (strain CCMP3155)</name>
    <dbReference type="NCBI Taxonomy" id="1169540"/>
    <lineage>
        <taxon>Eukaryota</taxon>
        <taxon>Sar</taxon>
        <taxon>Alveolata</taxon>
        <taxon>Colpodellida</taxon>
        <taxon>Vitrellaceae</taxon>
        <taxon>Vitrella</taxon>
    </lineage>
</organism>
<feature type="signal peptide" evidence="2">
    <location>
        <begin position="1"/>
        <end position="18"/>
    </location>
</feature>
<dbReference type="AlphaFoldDB" id="A0A0G4EGV7"/>
<dbReference type="GO" id="GO:0009773">
    <property type="term" value="P:photosynthetic electron transport in photosystem I"/>
    <property type="evidence" value="ECO:0007669"/>
    <property type="project" value="InterPro"/>
</dbReference>
<feature type="region of interest" description="Disordered" evidence="1">
    <location>
        <begin position="23"/>
        <end position="78"/>
    </location>
</feature>
<keyword evidence="2" id="KW-0732">Signal</keyword>
<protein>
    <submittedName>
        <fullName evidence="3">Uncharacterized protein</fullName>
    </submittedName>
</protein>
<dbReference type="PANTHER" id="PTHR35709:SF1">
    <property type="entry name" value="PROTEIN PROTON GRADIENT REGULATION 5, CHLOROPLASTIC"/>
    <property type="match status" value="1"/>
</dbReference>
<reference evidence="3 4" key="1">
    <citation type="submission" date="2014-11" db="EMBL/GenBank/DDBJ databases">
        <authorList>
            <person name="Zhu J."/>
            <person name="Qi W."/>
            <person name="Song R."/>
        </authorList>
    </citation>
    <scope>NUCLEOTIDE SEQUENCE [LARGE SCALE GENOMIC DNA]</scope>
</reference>
<keyword evidence="4" id="KW-1185">Reference proteome</keyword>
<dbReference type="GO" id="GO:0009644">
    <property type="term" value="P:response to high light intensity"/>
    <property type="evidence" value="ECO:0007669"/>
    <property type="project" value="InterPro"/>
</dbReference>
<feature type="compositionally biased region" description="Basic residues" evidence="1">
    <location>
        <begin position="39"/>
        <end position="49"/>
    </location>
</feature>
<feature type="chain" id="PRO_5005187318" evidence="2">
    <location>
        <begin position="19"/>
        <end position="154"/>
    </location>
</feature>
<feature type="compositionally biased region" description="Low complexity" evidence="1">
    <location>
        <begin position="27"/>
        <end position="38"/>
    </location>
</feature>
<name>A0A0G4EGV7_VITBC</name>
<accession>A0A0G4EGV7</accession>
<dbReference type="OrthoDB" id="26525at2759"/>
<sequence>MKLTIAGLLGFLSCSVTAFVSRPPSPSSWRPSGSLSPPRHLHRPSRTHLRMQETQVEERPAAVEAPSEPEAAAEAPKKAVKKGKQATFGLFSPAVLIGKLVLGDKQLNKVRGKIIALHSQVITQFCDFTGAQRSMRQRLIKKAKTTGDRLGMLI</sequence>
<proteinExistence type="predicted"/>
<evidence type="ECO:0000256" key="2">
    <source>
        <dbReference type="SAM" id="SignalP"/>
    </source>
</evidence>
<dbReference type="InParanoid" id="A0A0G4EGV7"/>
<dbReference type="STRING" id="1169540.A0A0G4EGV7"/>
<dbReference type="VEuPathDB" id="CryptoDB:Vbra_11674"/>
<evidence type="ECO:0000313" key="3">
    <source>
        <dbReference type="EMBL" id="CEL94740.1"/>
    </source>
</evidence>
<gene>
    <name evidence="3" type="ORF">Vbra_11674</name>
</gene>
<feature type="compositionally biased region" description="Low complexity" evidence="1">
    <location>
        <begin position="62"/>
        <end position="74"/>
    </location>
</feature>
<evidence type="ECO:0000256" key="1">
    <source>
        <dbReference type="SAM" id="MobiDB-lite"/>
    </source>
</evidence>
<evidence type="ECO:0000313" key="4">
    <source>
        <dbReference type="Proteomes" id="UP000041254"/>
    </source>
</evidence>
<dbReference type="Proteomes" id="UP000041254">
    <property type="component" value="Unassembled WGS sequence"/>
</dbReference>
<dbReference type="PANTHER" id="PTHR35709">
    <property type="entry name" value="PROTEIN PROTON GRADIENT REGULATION 5, CHLOROPLASTIC"/>
    <property type="match status" value="1"/>
</dbReference>